<dbReference type="InterPro" id="IPR008884">
    <property type="entry name" value="TylF_MeTrfase"/>
</dbReference>
<dbReference type="PANTHER" id="PTHR40036">
    <property type="entry name" value="MACROCIN O-METHYLTRANSFERASE"/>
    <property type="match status" value="1"/>
</dbReference>
<organism evidence="1 2">
    <name type="scientific">Bradyrhizobium frederickii</name>
    <dbReference type="NCBI Taxonomy" id="2560054"/>
    <lineage>
        <taxon>Bacteria</taxon>
        <taxon>Pseudomonadati</taxon>
        <taxon>Pseudomonadota</taxon>
        <taxon>Alphaproteobacteria</taxon>
        <taxon>Hyphomicrobiales</taxon>
        <taxon>Nitrobacteraceae</taxon>
        <taxon>Bradyrhizobium</taxon>
    </lineage>
</organism>
<dbReference type="Proteomes" id="UP000297700">
    <property type="component" value="Unassembled WGS sequence"/>
</dbReference>
<evidence type="ECO:0000313" key="1">
    <source>
        <dbReference type="EMBL" id="TFV80309.1"/>
    </source>
</evidence>
<comment type="caution">
    <text evidence="1">The sequence shown here is derived from an EMBL/GenBank/DDBJ whole genome shotgun (WGS) entry which is preliminary data.</text>
</comment>
<name>A0A4Y9PIQ9_9BRAD</name>
<proteinExistence type="predicted"/>
<dbReference type="RefSeq" id="WP_135161640.1">
    <property type="nucleotide sequence ID" value="NZ_SPQS01000001.1"/>
</dbReference>
<keyword evidence="1" id="KW-0808">Transferase</keyword>
<reference evidence="1 2" key="1">
    <citation type="submission" date="2019-03" db="EMBL/GenBank/DDBJ databases">
        <title>Bradyrhizobium strains diversity.</title>
        <authorList>
            <person name="Urquiaga M.C.O."/>
            <person name="Hungria M."/>
            <person name="Delamuta J.R.M."/>
            <person name="Klepa M.S."/>
        </authorList>
    </citation>
    <scope>NUCLEOTIDE SEQUENCE [LARGE SCALE GENOMIC DNA]</scope>
    <source>
        <strain evidence="1 2">CNPSo 3426</strain>
    </source>
</reference>
<sequence length="254" mass="28758">MADIKTQKHDAIVLSSQSEKDLQLKFIEMLKQAPLPEDELLANLGLFLSSKSLSRILFFYEIYRKIINTHGVVMEFGVRWGQTLSLLSALRGIFEPFNRHRKIIGFDTFAGFKGMSDKDGKLCKTTDGSFSVSENYQQYLGEILALQEALNPISHLKKFELVQGDATETVPAYLKRQPETLVSLAIFDFDIYQPTKVALEAIKPHLFKGSVLVFDELADDIFPGETIALREVFDVTNLKVERMPMTARVSYVVL</sequence>
<dbReference type="Gene3D" id="3.40.50.150">
    <property type="entry name" value="Vaccinia Virus protein VP39"/>
    <property type="match status" value="1"/>
</dbReference>
<dbReference type="GO" id="GO:0016740">
    <property type="term" value="F:transferase activity"/>
    <property type="evidence" value="ECO:0007669"/>
    <property type="project" value="UniProtKB-KW"/>
</dbReference>
<dbReference type="PANTHER" id="PTHR40036:SF1">
    <property type="entry name" value="MACROCIN O-METHYLTRANSFERASE"/>
    <property type="match status" value="1"/>
</dbReference>
<protein>
    <submittedName>
        <fullName evidence="1">Crotonobetainyl-CoA--carnitine CoA-transferase</fullName>
    </submittedName>
</protein>
<gene>
    <name evidence="1" type="ORF">E4K64_00265</name>
</gene>
<dbReference type="InterPro" id="IPR029063">
    <property type="entry name" value="SAM-dependent_MTases_sf"/>
</dbReference>
<dbReference type="AlphaFoldDB" id="A0A4Y9PIQ9"/>
<evidence type="ECO:0000313" key="2">
    <source>
        <dbReference type="Proteomes" id="UP000297700"/>
    </source>
</evidence>
<accession>A0A4Y9PIQ9</accession>
<dbReference type="EMBL" id="SPQS01000001">
    <property type="protein sequence ID" value="TFV80309.1"/>
    <property type="molecule type" value="Genomic_DNA"/>
</dbReference>